<evidence type="ECO:0000313" key="3">
    <source>
        <dbReference type="EMBL" id="KLI03780.1"/>
    </source>
</evidence>
<feature type="region of interest" description="Disordered" evidence="1">
    <location>
        <begin position="56"/>
        <end position="77"/>
    </location>
</feature>
<dbReference type="SUPFAM" id="SSF109604">
    <property type="entry name" value="HD-domain/PDEase-like"/>
    <property type="match status" value="1"/>
</dbReference>
<dbReference type="Proteomes" id="UP000035553">
    <property type="component" value="Unassembled WGS sequence"/>
</dbReference>
<reference evidence="3 4" key="1">
    <citation type="journal article" date="2011" name="J. Bacteriol.">
        <title>Draft genome sequence of Sporolactobacillus inulinus strain CASD, an efficient D-lactic acid-producing bacterium with high-concentration lactate tolerance capability.</title>
        <authorList>
            <person name="Yu B."/>
            <person name="Su F."/>
            <person name="Wang L."/>
            <person name="Xu K."/>
            <person name="Zhao B."/>
            <person name="Xu P."/>
        </authorList>
    </citation>
    <scope>NUCLEOTIDE SEQUENCE [LARGE SCALE GENOMIC DNA]</scope>
    <source>
        <strain evidence="3 4">CASD</strain>
    </source>
</reference>
<dbReference type="EMBL" id="AFVQ02000012">
    <property type="protein sequence ID" value="KLI03780.1"/>
    <property type="molecule type" value="Genomic_DNA"/>
</dbReference>
<sequence length="360" mass="40755">MVKTAELRPGCVLRKDVYAKSTKPLMKADTVLDAMHLEFLKAFLIDTVDVDRVNTPHPALAGQSEKSNRERQIPVSAQGTPQARISPFVLRYRQSVNDAQRFFQQWQSGGRVSIGAFRSAMLPLMHQLLARPAHLRDLLLQRVRKTSIAERSVQLGLITAFFARKLRLTDGDCVQLGLAGMLCDCGLAKLPPSLLRQERLSEHDLMLYKRHVIDSYKMLKGMATLKQETLVAIIQHHEREDGSGYPLNLKSTQLSPNGKILALCAHFRSQFETVSPERFITALDRFKRSSYGWFSRHYLDQLCDALMDLLVGMKVQLSDGRSGEITFIPVKDPTRPLIRCSDQQVFVFEPDGPVTIKRLE</sequence>
<protein>
    <recommendedName>
        <fullName evidence="2">HD-GYP domain-containing protein</fullName>
    </recommendedName>
</protein>
<dbReference type="Pfam" id="PF13487">
    <property type="entry name" value="HD_5"/>
    <property type="match status" value="1"/>
</dbReference>
<organism evidence="3 4">
    <name type="scientific">Sporolactobacillus inulinus CASD</name>
    <dbReference type="NCBI Taxonomy" id="1069536"/>
    <lineage>
        <taxon>Bacteria</taxon>
        <taxon>Bacillati</taxon>
        <taxon>Bacillota</taxon>
        <taxon>Bacilli</taxon>
        <taxon>Bacillales</taxon>
        <taxon>Sporolactobacillaceae</taxon>
        <taxon>Sporolactobacillus</taxon>
    </lineage>
</organism>
<dbReference type="Gene3D" id="1.10.3210.10">
    <property type="entry name" value="Hypothetical protein af1432"/>
    <property type="match status" value="1"/>
</dbReference>
<dbReference type="PANTHER" id="PTHR43155">
    <property type="entry name" value="CYCLIC DI-GMP PHOSPHODIESTERASE PA4108-RELATED"/>
    <property type="match status" value="1"/>
</dbReference>
<dbReference type="InterPro" id="IPR003607">
    <property type="entry name" value="HD/PDEase_dom"/>
</dbReference>
<name>A0A0U1QSL0_9BACL</name>
<evidence type="ECO:0000259" key="2">
    <source>
        <dbReference type="PROSITE" id="PS51832"/>
    </source>
</evidence>
<proteinExistence type="predicted"/>
<dbReference type="STRING" id="1069536.SINU_01005"/>
<evidence type="ECO:0000256" key="1">
    <source>
        <dbReference type="SAM" id="MobiDB-lite"/>
    </source>
</evidence>
<dbReference type="PANTHER" id="PTHR43155:SF2">
    <property type="entry name" value="CYCLIC DI-GMP PHOSPHODIESTERASE PA4108"/>
    <property type="match status" value="1"/>
</dbReference>
<keyword evidence="4" id="KW-1185">Reference proteome</keyword>
<accession>A0A0U1QSL0</accession>
<feature type="domain" description="HD-GYP" evidence="2">
    <location>
        <begin position="126"/>
        <end position="322"/>
    </location>
</feature>
<gene>
    <name evidence="3" type="ORF">SINU_01005</name>
</gene>
<evidence type="ECO:0000313" key="4">
    <source>
        <dbReference type="Proteomes" id="UP000035553"/>
    </source>
</evidence>
<comment type="caution">
    <text evidence="3">The sequence shown here is derived from an EMBL/GenBank/DDBJ whole genome shotgun (WGS) entry which is preliminary data.</text>
</comment>
<dbReference type="AlphaFoldDB" id="A0A0U1QSL0"/>
<dbReference type="PROSITE" id="PS51832">
    <property type="entry name" value="HD_GYP"/>
    <property type="match status" value="1"/>
</dbReference>
<dbReference type="InterPro" id="IPR037522">
    <property type="entry name" value="HD_GYP_dom"/>
</dbReference>
<dbReference type="CDD" id="cd00077">
    <property type="entry name" value="HDc"/>
    <property type="match status" value="1"/>
</dbReference>